<evidence type="ECO:0000256" key="4">
    <source>
        <dbReference type="ARBA" id="ARBA00047942"/>
    </source>
</evidence>
<dbReference type="SUPFAM" id="SSF53335">
    <property type="entry name" value="S-adenosyl-L-methionine-dependent methyltransferases"/>
    <property type="match status" value="1"/>
</dbReference>
<protein>
    <recommendedName>
        <fullName evidence="1">site-specific DNA-methyltransferase (adenine-specific)</fullName>
        <ecNumber evidence="1">2.1.1.72</ecNumber>
    </recommendedName>
</protein>
<evidence type="ECO:0000256" key="2">
    <source>
        <dbReference type="ARBA" id="ARBA00022603"/>
    </source>
</evidence>
<evidence type="ECO:0000259" key="6">
    <source>
        <dbReference type="Pfam" id="PF20465"/>
    </source>
</evidence>
<evidence type="ECO:0000256" key="3">
    <source>
        <dbReference type="ARBA" id="ARBA00022679"/>
    </source>
</evidence>
<feature type="domain" description="MmeI-like DNA-methyltransferase" evidence="8">
    <location>
        <begin position="406"/>
        <end position="691"/>
    </location>
</feature>
<dbReference type="AlphaFoldDB" id="A0A317EFX9"/>
<proteinExistence type="predicted"/>
<dbReference type="InterPro" id="IPR029063">
    <property type="entry name" value="SAM-dependent_MTases_sf"/>
</dbReference>
<comment type="catalytic activity">
    <reaction evidence="4">
        <text>a 2'-deoxyadenosine in DNA + S-adenosyl-L-methionine = an N(6)-methyl-2'-deoxyadenosine in DNA + S-adenosyl-L-homocysteine + H(+)</text>
        <dbReference type="Rhea" id="RHEA:15197"/>
        <dbReference type="Rhea" id="RHEA-COMP:12418"/>
        <dbReference type="Rhea" id="RHEA-COMP:12419"/>
        <dbReference type="ChEBI" id="CHEBI:15378"/>
        <dbReference type="ChEBI" id="CHEBI:57856"/>
        <dbReference type="ChEBI" id="CHEBI:59789"/>
        <dbReference type="ChEBI" id="CHEBI:90615"/>
        <dbReference type="ChEBI" id="CHEBI:90616"/>
        <dbReference type="EC" id="2.1.1.72"/>
    </reaction>
</comment>
<dbReference type="InterPro" id="IPR050953">
    <property type="entry name" value="N4_N6_ade-DNA_methylase"/>
</dbReference>
<dbReference type="Pfam" id="PF20464">
    <property type="entry name" value="MmeI_N"/>
    <property type="match status" value="1"/>
</dbReference>
<dbReference type="PANTHER" id="PTHR33841:SF1">
    <property type="entry name" value="DNA METHYLTRANSFERASE A"/>
    <property type="match status" value="1"/>
</dbReference>
<keyword evidence="2 9" id="KW-0489">Methyltransferase</keyword>
<name>A0A317EFX9_9PROT</name>
<evidence type="ECO:0000259" key="8">
    <source>
        <dbReference type="Pfam" id="PF20473"/>
    </source>
</evidence>
<dbReference type="PANTHER" id="PTHR33841">
    <property type="entry name" value="DNA METHYLTRANSFERASE YEEA-RELATED"/>
    <property type="match status" value="1"/>
</dbReference>
<evidence type="ECO:0000259" key="5">
    <source>
        <dbReference type="Pfam" id="PF20464"/>
    </source>
</evidence>
<dbReference type="PRINTS" id="PR00507">
    <property type="entry name" value="N12N6MTFRASE"/>
</dbReference>
<accession>A0A317EFX9</accession>
<reference evidence="9 10" key="1">
    <citation type="submission" date="2018-05" db="EMBL/GenBank/DDBJ databases">
        <title>Zavarzinia sp. HR-AS.</title>
        <authorList>
            <person name="Lee Y."/>
            <person name="Jeon C.O."/>
        </authorList>
    </citation>
    <scope>NUCLEOTIDE SEQUENCE [LARGE SCALE GENOMIC DNA]</scope>
    <source>
        <strain evidence="9 10">HR-AS</strain>
    </source>
</reference>
<gene>
    <name evidence="9" type="ORF">DKG74_01420</name>
</gene>
<dbReference type="PROSITE" id="PS00092">
    <property type="entry name" value="N6_MTASE"/>
    <property type="match status" value="1"/>
</dbReference>
<dbReference type="GO" id="GO:0003676">
    <property type="term" value="F:nucleic acid binding"/>
    <property type="evidence" value="ECO:0007669"/>
    <property type="project" value="InterPro"/>
</dbReference>
<dbReference type="EC" id="2.1.1.72" evidence="1"/>
<dbReference type="Pfam" id="PF20465">
    <property type="entry name" value="MmeI_hel"/>
    <property type="match status" value="1"/>
</dbReference>
<evidence type="ECO:0000313" key="9">
    <source>
        <dbReference type="EMBL" id="PWR25651.1"/>
    </source>
</evidence>
<sequence length="1171" mass="129900">MGVDELSSDAGAARIEAFIAAWGDSGGGERANFQSFVRDLCDLLDLPRPQPFRADNRLNDYVFERPVTFHHPDGSHTPGFIDLYKRGCFVIEGKQSAKRQAMAADPGATATARRGTAWRGTRGWDSAMLNARRQAEDYAKALPGDHGWPPILAVIDVGHVIELYADFSGQGKNYAQFPDRREFRIALDDLRRPDIRARLRLMWRAPEELDPARHAAEVTAEVAARLARVARRLEARGHAPGTVAEFLMRCLITMFAEDTGLLPDRVFARLLAETEATPANFRPLVEDLWRAMDRGGFAASVRLLVKRFNGGLFRNPVGLDLDAGDIRELRDAAARDWREVEPAIFGTLLESALDPGDRHRLGAHYTPRPYVERLVIPTVLEPLRRDWQQVQTLAETLVSEGKSAEAVAAVREFHRALCAVRVLDPACGTGNFLYVAMELMKRLEGEILDYLLHLGDTQEMLDLSDRMVDPHQFLGLDLNPRAVQIADLVLWIGYIKWQIRTGGRSDIEEPILRAFDNIRHQDAILRHDGRVPVLDGDGRPRSRWDGRTMRADPLIGQEVPDETARVPLEQYLRPRPAIWPEAEFVIGNPPFIAGKDMRAELGDGYAEACWAVRPHVPGGADFVMQFWDHAAELLRAGRIRRFGFITTNSITQTFSRRVIEHHMAARPALSLLYAIADHPWLKSADKAAVRIAMTVAGPGAEAGRLMTVSAENDLATDKPQVNLTERRGAIRANLSIGADLSRALPLRASQGLCSPGVKLHGAGFIVTPDEAAARLGLGTVPGLEHHIRPYRNGRDLTATPRGVMVIDLFGLTADQVRTRFPAVYQRLLDRVRPEREAKREASKDSAAYADKWWLFGKPRGDLREALASLPRYIATVETAKHRTFVFLDHQILPDNMVVAIALAEGEVLAILSSRIHVVWALAAGGRMGVGNDPRYNKTRCFDPFPFPVLSAAARTRLRSLGERLDAFRKERLAAHPGLTMTGLYNQLDRLRALDADPGAEPLTAQERAVHEAGLVSILRQLHDEIDGAVAEAYGWPAALDEADILERLIALNGARQVEERRGEVRWLRPEFQRPRFAEGGAAEQVEAGIEVPLAAAPLPTGPLPPWPGRLPDQIRLVHDALHRHGAPVSVDTLSAGFTGGRGRRARVAELLEVMTIHGQLRGDGGRYFLAR</sequence>
<dbReference type="InterPro" id="IPR046820">
    <property type="entry name" value="MmeI_TRD"/>
</dbReference>
<dbReference type="Proteomes" id="UP000245461">
    <property type="component" value="Unassembled WGS sequence"/>
</dbReference>
<dbReference type="GO" id="GO:0032259">
    <property type="term" value="P:methylation"/>
    <property type="evidence" value="ECO:0007669"/>
    <property type="project" value="UniProtKB-KW"/>
</dbReference>
<dbReference type="Pfam" id="PF20466">
    <property type="entry name" value="MmeI_TRD"/>
    <property type="match status" value="1"/>
</dbReference>
<evidence type="ECO:0000256" key="1">
    <source>
        <dbReference type="ARBA" id="ARBA00011900"/>
    </source>
</evidence>
<dbReference type="InterPro" id="IPR046816">
    <property type="entry name" value="MmeI_Mtase"/>
</dbReference>
<organism evidence="9 10">
    <name type="scientific">Zavarzinia aquatilis</name>
    <dbReference type="NCBI Taxonomy" id="2211142"/>
    <lineage>
        <taxon>Bacteria</taxon>
        <taxon>Pseudomonadati</taxon>
        <taxon>Pseudomonadota</taxon>
        <taxon>Alphaproteobacteria</taxon>
        <taxon>Rhodospirillales</taxon>
        <taxon>Zavarziniaceae</taxon>
        <taxon>Zavarzinia</taxon>
    </lineage>
</organism>
<evidence type="ECO:0000259" key="7">
    <source>
        <dbReference type="Pfam" id="PF20466"/>
    </source>
</evidence>
<comment type="caution">
    <text evidence="9">The sequence shown here is derived from an EMBL/GenBank/DDBJ whole genome shotgun (WGS) entry which is preliminary data.</text>
</comment>
<dbReference type="GO" id="GO:0009007">
    <property type="term" value="F:site-specific DNA-methyltransferase (adenine-specific) activity"/>
    <property type="evidence" value="ECO:0007669"/>
    <property type="project" value="UniProtKB-EC"/>
</dbReference>
<keyword evidence="10" id="KW-1185">Reference proteome</keyword>
<feature type="domain" description="MmeI-like N-terminal" evidence="5">
    <location>
        <begin position="12"/>
        <end position="235"/>
    </location>
</feature>
<dbReference type="Gene3D" id="3.40.50.150">
    <property type="entry name" value="Vaccinia Virus protein VP39"/>
    <property type="match status" value="1"/>
</dbReference>
<dbReference type="InterPro" id="IPR046817">
    <property type="entry name" value="MmeI_N"/>
</dbReference>
<feature type="domain" description="MmeI-like helicase spacer" evidence="6">
    <location>
        <begin position="243"/>
        <end position="313"/>
    </location>
</feature>
<evidence type="ECO:0000313" key="10">
    <source>
        <dbReference type="Proteomes" id="UP000245461"/>
    </source>
</evidence>
<dbReference type="EMBL" id="QGLE01000001">
    <property type="protein sequence ID" value="PWR25651.1"/>
    <property type="molecule type" value="Genomic_DNA"/>
</dbReference>
<feature type="domain" description="MmeI-like target recognition" evidence="7">
    <location>
        <begin position="818"/>
        <end position="948"/>
    </location>
</feature>
<dbReference type="InterPro" id="IPR046819">
    <property type="entry name" value="MmeI_hel"/>
</dbReference>
<dbReference type="InterPro" id="IPR002052">
    <property type="entry name" value="DNA_methylase_N6_adenine_CS"/>
</dbReference>
<keyword evidence="3 9" id="KW-0808">Transferase</keyword>
<dbReference type="Pfam" id="PF20473">
    <property type="entry name" value="MmeI_Mtase"/>
    <property type="match status" value="1"/>
</dbReference>